<dbReference type="InterPro" id="IPR045065">
    <property type="entry name" value="XPO1/5"/>
</dbReference>
<keyword evidence="4" id="KW-1185">Reference proteome</keyword>
<dbReference type="FunCoup" id="A0A1Z5RIT0">
    <property type="interactions" value="372"/>
</dbReference>
<evidence type="ECO:0000313" key="4">
    <source>
        <dbReference type="Proteomes" id="UP000000768"/>
    </source>
</evidence>
<reference evidence="3 4" key="1">
    <citation type="journal article" date="2009" name="Nature">
        <title>The Sorghum bicolor genome and the diversification of grasses.</title>
        <authorList>
            <person name="Paterson A.H."/>
            <person name="Bowers J.E."/>
            <person name="Bruggmann R."/>
            <person name="Dubchak I."/>
            <person name="Grimwood J."/>
            <person name="Gundlach H."/>
            <person name="Haberer G."/>
            <person name="Hellsten U."/>
            <person name="Mitros T."/>
            <person name="Poliakov A."/>
            <person name="Schmutz J."/>
            <person name="Spannagl M."/>
            <person name="Tang H."/>
            <person name="Wang X."/>
            <person name="Wicker T."/>
            <person name="Bharti A.K."/>
            <person name="Chapman J."/>
            <person name="Feltus F.A."/>
            <person name="Gowik U."/>
            <person name="Grigoriev I.V."/>
            <person name="Lyons E."/>
            <person name="Maher C.A."/>
            <person name="Martis M."/>
            <person name="Narechania A."/>
            <person name="Otillar R.P."/>
            <person name="Penning B.W."/>
            <person name="Salamov A.A."/>
            <person name="Wang Y."/>
            <person name="Zhang L."/>
            <person name="Carpita N.C."/>
            <person name="Freeling M."/>
            <person name="Gingle A.R."/>
            <person name="Hash C.T."/>
            <person name="Keller B."/>
            <person name="Klein P."/>
            <person name="Kresovich S."/>
            <person name="McCann M.C."/>
            <person name="Ming R."/>
            <person name="Peterson D.G."/>
            <person name="Mehboob-ur-Rahman"/>
            <person name="Ware D."/>
            <person name="Westhoff P."/>
            <person name="Mayer K.F."/>
            <person name="Messing J."/>
            <person name="Rokhsar D.S."/>
        </authorList>
    </citation>
    <scope>NUCLEOTIDE SEQUENCE [LARGE SCALE GENOMIC DNA]</scope>
    <source>
        <strain evidence="4">cv. BTx623</strain>
    </source>
</reference>
<dbReference type="PANTHER" id="PTHR11223:SF11">
    <property type="entry name" value="OS11G0519500 PROTEIN"/>
    <property type="match status" value="1"/>
</dbReference>
<dbReference type="eggNOG" id="KOG2020">
    <property type="taxonomic scope" value="Eukaryota"/>
</dbReference>
<dbReference type="GO" id="GO:0006611">
    <property type="term" value="P:protein export from nucleus"/>
    <property type="evidence" value="ECO:0007669"/>
    <property type="project" value="InterPro"/>
</dbReference>
<dbReference type="STRING" id="4558.A0A1Z5RIT0"/>
<dbReference type="AlphaFoldDB" id="A0A1Z5RIT0"/>
<feature type="compositionally biased region" description="Polar residues" evidence="1">
    <location>
        <begin position="168"/>
        <end position="181"/>
    </location>
</feature>
<feature type="region of interest" description="Disordered" evidence="1">
    <location>
        <begin position="152"/>
        <end position="181"/>
    </location>
</feature>
<feature type="non-terminal residue" evidence="3">
    <location>
        <position position="1092"/>
    </location>
</feature>
<proteinExistence type="predicted"/>
<dbReference type="Pfam" id="PF19273">
    <property type="entry name" value="Exportin-5"/>
    <property type="match status" value="1"/>
</dbReference>
<dbReference type="EMBL" id="CM000764">
    <property type="protein sequence ID" value="OQU83509.1"/>
    <property type="molecule type" value="Genomic_DNA"/>
</dbReference>
<sequence length="1092" mass="126174">MAQVESPPAPTFMDPHVRDDKECYMPLLVQVSLLLVSKDFPLDVQCHGAKMIKHLLKFRREDLSTADLLNLNMVLVKFPDEDHTLSKEAKSREQKRHASSLLVLAANNSFRSLAAEGTVDSDVPTSYLGLGTESEYVNAQMRLRHSLELCESSHSSSTSSGTRLDGAQSETSNGCNSDSSKSVNLSCMRSFGLAFDGQVDYDESELEFQRLMSIDIFDNNELNCDLDGQIDPEDHDEFGYRITVSENVADIVHPQMLGLDGKAYSHHTTGEPAFACQVKACLLFAEHNILCQGFVIITSLRNTKCKGIIPWLLNALNTIWTQPDWLSTYLSNGFGLSCLFSDADFLKIVYNVVKFCEDELERCIEGGLTEMQSYDTSSVSLHLFLPLLLQLLRCIHALWKGQIACNLSEKLEKAKTLWNGEEDSQQDETKKLLEQIRESGYKIIGLSMSVEGAFDYILHCSYLSVVFVDLGSMEFRHLGKLIHQVFLPLIKYCPVKYWKEWMLNLLGPLLRHCEDVLYYAWFSLLHEGRAKVPHYFGKVSESAENIEKLEQAILLQFTRDVSHIFESVSSPELNSDLLHEYFEDANDKKMTIQDLGPSASNSLIKYLLVLGCYGRLRMSLFGYLVDDVAAKKAIPFCRALVQLADISKDEILKLFVSDELLPSIIKCLDDQLPCAIRHLSCRLNSSRSNNVNEDLVVLCQELYNYLGFPYSNWEVEWNWSFEDEFRRYLPIYIDMLKEVDAMEDTLETGMFCFTKLNPEFKLRYAIYSREHPHLMAISYMRRRKFTSTTQVRNHKIMHEILSKLITLTPYIKGSDCPYRLIDDLEQKFGKSLSIFDPYAVEDSVHFLFDSVLYLWEPQFHPLIREELKDLLLWIIGQLTKAKEFEQFKYAMAEAQLHMHEEYDHYLGSGKLDGYIYESMSLEGIFYEKDIDSWAVPDQFLHLDRDLIKLSLKRRAAIVQLDHQVLTYLSGLRGLLEDDLRKERLTNLLNELEVCGFFDINNRSINWEKRCFTELIDKVSNEVFAEHSLPRHYVIRGIIDYRTIALYRDKSWQSFEQVGEACNRLTAYLPQFWRDTRHYKHKFYDIVREPLEK</sequence>
<dbReference type="GO" id="GO:0005049">
    <property type="term" value="F:nuclear export signal receptor activity"/>
    <property type="evidence" value="ECO:0000318"/>
    <property type="project" value="GO_Central"/>
</dbReference>
<dbReference type="GO" id="GO:0005737">
    <property type="term" value="C:cytoplasm"/>
    <property type="evidence" value="ECO:0000318"/>
    <property type="project" value="GO_Central"/>
</dbReference>
<name>A0A1Z5RIT0_SORBI</name>
<dbReference type="GO" id="GO:0000056">
    <property type="term" value="P:ribosomal small subunit export from nucleus"/>
    <property type="evidence" value="ECO:0000318"/>
    <property type="project" value="GO_Central"/>
</dbReference>
<feature type="compositionally biased region" description="Low complexity" evidence="1">
    <location>
        <begin position="152"/>
        <end position="164"/>
    </location>
</feature>
<dbReference type="GO" id="GO:0000055">
    <property type="term" value="P:ribosomal large subunit export from nucleus"/>
    <property type="evidence" value="ECO:0000318"/>
    <property type="project" value="GO_Central"/>
</dbReference>
<dbReference type="GO" id="GO:0005634">
    <property type="term" value="C:nucleus"/>
    <property type="evidence" value="ECO:0000318"/>
    <property type="project" value="GO_Central"/>
</dbReference>
<organism evidence="3 4">
    <name type="scientific">Sorghum bicolor</name>
    <name type="common">Sorghum</name>
    <name type="synonym">Sorghum vulgare</name>
    <dbReference type="NCBI Taxonomy" id="4558"/>
    <lineage>
        <taxon>Eukaryota</taxon>
        <taxon>Viridiplantae</taxon>
        <taxon>Streptophyta</taxon>
        <taxon>Embryophyta</taxon>
        <taxon>Tracheophyta</taxon>
        <taxon>Spermatophyta</taxon>
        <taxon>Magnoliopsida</taxon>
        <taxon>Liliopsida</taxon>
        <taxon>Poales</taxon>
        <taxon>Poaceae</taxon>
        <taxon>PACMAD clade</taxon>
        <taxon>Panicoideae</taxon>
        <taxon>Andropogonodae</taxon>
        <taxon>Andropogoneae</taxon>
        <taxon>Sorghinae</taxon>
        <taxon>Sorghum</taxon>
    </lineage>
</organism>
<evidence type="ECO:0000313" key="3">
    <source>
        <dbReference type="EMBL" id="OQU83509.1"/>
    </source>
</evidence>
<gene>
    <name evidence="3" type="ORF">SORBI_3005G129301</name>
</gene>
<dbReference type="Gene3D" id="1.25.10.10">
    <property type="entry name" value="Leucine-rich Repeat Variant"/>
    <property type="match status" value="1"/>
</dbReference>
<dbReference type="Proteomes" id="UP000000768">
    <property type="component" value="Chromosome 5"/>
</dbReference>
<accession>A0A1Z5RIT0</accession>
<evidence type="ECO:0000259" key="2">
    <source>
        <dbReference type="Pfam" id="PF19273"/>
    </source>
</evidence>
<dbReference type="Gramene" id="OQU83509">
    <property type="protein sequence ID" value="OQU83509"/>
    <property type="gene ID" value="SORBI_3005G129301"/>
</dbReference>
<dbReference type="InterPro" id="IPR011989">
    <property type="entry name" value="ARM-like"/>
</dbReference>
<dbReference type="OMA" id="IIDYWAI"/>
<dbReference type="InParanoid" id="A0A1Z5RIT0"/>
<evidence type="ECO:0000256" key="1">
    <source>
        <dbReference type="SAM" id="MobiDB-lite"/>
    </source>
</evidence>
<reference evidence="4" key="2">
    <citation type="journal article" date="2018" name="Plant J.">
        <title>The Sorghum bicolor reference genome: improved assembly, gene annotations, a transcriptome atlas, and signatures of genome organization.</title>
        <authorList>
            <person name="McCormick R.F."/>
            <person name="Truong S.K."/>
            <person name="Sreedasyam A."/>
            <person name="Jenkins J."/>
            <person name="Shu S."/>
            <person name="Sims D."/>
            <person name="Kennedy M."/>
            <person name="Amirebrahimi M."/>
            <person name="Weers B.D."/>
            <person name="McKinley B."/>
            <person name="Mattison A."/>
            <person name="Morishige D.T."/>
            <person name="Grimwood J."/>
            <person name="Schmutz J."/>
            <person name="Mullet J.E."/>
        </authorList>
    </citation>
    <scope>NUCLEOTIDE SEQUENCE [LARGE SCALE GENOMIC DNA]</scope>
    <source>
        <strain evidence="4">cv. BTx623</strain>
    </source>
</reference>
<dbReference type="InterPro" id="IPR045478">
    <property type="entry name" value="Exportin-5_C"/>
</dbReference>
<dbReference type="PANTHER" id="PTHR11223">
    <property type="entry name" value="EXPORTIN 1/5"/>
    <property type="match status" value="1"/>
</dbReference>
<protein>
    <recommendedName>
        <fullName evidence="2">Exportin-5 C-terminal domain-containing protein</fullName>
    </recommendedName>
</protein>
<feature type="domain" description="Exportin-5 C-terminal" evidence="2">
    <location>
        <begin position="279"/>
        <end position="669"/>
    </location>
</feature>